<dbReference type="EMBL" id="DS547115">
    <property type="protein sequence ID" value="EDR04905.1"/>
    <property type="molecule type" value="Genomic_DNA"/>
</dbReference>
<reference evidence="1 2" key="1">
    <citation type="journal article" date="2008" name="Nature">
        <title>The genome of Laccaria bicolor provides insights into mycorrhizal symbiosis.</title>
        <authorList>
            <person name="Martin F."/>
            <person name="Aerts A."/>
            <person name="Ahren D."/>
            <person name="Brun A."/>
            <person name="Danchin E.G.J."/>
            <person name="Duchaussoy F."/>
            <person name="Gibon J."/>
            <person name="Kohler A."/>
            <person name="Lindquist E."/>
            <person name="Pereda V."/>
            <person name="Salamov A."/>
            <person name="Shapiro H.J."/>
            <person name="Wuyts J."/>
            <person name="Blaudez D."/>
            <person name="Buee M."/>
            <person name="Brokstein P."/>
            <person name="Canbaeck B."/>
            <person name="Cohen D."/>
            <person name="Courty P.E."/>
            <person name="Coutinho P.M."/>
            <person name="Delaruelle C."/>
            <person name="Detter J.C."/>
            <person name="Deveau A."/>
            <person name="DiFazio S."/>
            <person name="Duplessis S."/>
            <person name="Fraissinet-Tachet L."/>
            <person name="Lucic E."/>
            <person name="Frey-Klett P."/>
            <person name="Fourrey C."/>
            <person name="Feussner I."/>
            <person name="Gay G."/>
            <person name="Grimwood J."/>
            <person name="Hoegger P.J."/>
            <person name="Jain P."/>
            <person name="Kilaru S."/>
            <person name="Labbe J."/>
            <person name="Lin Y.C."/>
            <person name="Legue V."/>
            <person name="Le Tacon F."/>
            <person name="Marmeisse R."/>
            <person name="Melayah D."/>
            <person name="Montanini B."/>
            <person name="Muratet M."/>
            <person name="Nehls U."/>
            <person name="Niculita-Hirzel H."/>
            <person name="Oudot-Le Secq M.P."/>
            <person name="Peter M."/>
            <person name="Quesneville H."/>
            <person name="Rajashekar B."/>
            <person name="Reich M."/>
            <person name="Rouhier N."/>
            <person name="Schmutz J."/>
            <person name="Yin T."/>
            <person name="Chalot M."/>
            <person name="Henrissat B."/>
            <person name="Kuees U."/>
            <person name="Lucas S."/>
            <person name="Van de Peer Y."/>
            <person name="Podila G.K."/>
            <person name="Polle A."/>
            <person name="Pukkila P.J."/>
            <person name="Richardson P.M."/>
            <person name="Rouze P."/>
            <person name="Sanders I.R."/>
            <person name="Stajich J.E."/>
            <person name="Tunlid A."/>
            <person name="Tuskan G."/>
            <person name="Grigoriev I.V."/>
        </authorList>
    </citation>
    <scope>NUCLEOTIDE SEQUENCE [LARGE SCALE GENOMIC DNA]</scope>
    <source>
        <strain evidence="2">S238N-H82 / ATCC MYA-4686</strain>
    </source>
</reference>
<sequence>MWRGSYLWVCPESDNRLFQPSGRSRTYRPSQPCSGYLPPRCPGRAGRIPDSRRSRRGIAYSNSNALCIISRTYS</sequence>
<protein>
    <submittedName>
        <fullName evidence="1">Predicted protein</fullName>
    </submittedName>
</protein>
<dbReference type="KEGG" id="lbc:LACBIDRAFT_303771"/>
<dbReference type="RefSeq" id="XP_001884295.1">
    <property type="nucleotide sequence ID" value="XM_001884260.1"/>
</dbReference>
<evidence type="ECO:0000313" key="2">
    <source>
        <dbReference type="Proteomes" id="UP000001194"/>
    </source>
</evidence>
<proteinExistence type="predicted"/>
<keyword evidence="2" id="KW-1185">Reference proteome</keyword>
<dbReference type="AlphaFoldDB" id="B0DK99"/>
<gene>
    <name evidence="1" type="ORF">LACBIDRAFT_303771</name>
</gene>
<dbReference type="HOGENOM" id="CLU_2688242_0_0_1"/>
<dbReference type="Proteomes" id="UP000001194">
    <property type="component" value="Unassembled WGS sequence"/>
</dbReference>
<dbReference type="GeneID" id="6080026"/>
<evidence type="ECO:0000313" key="1">
    <source>
        <dbReference type="EMBL" id="EDR04905.1"/>
    </source>
</evidence>
<dbReference type="InParanoid" id="B0DK99"/>
<name>B0DK99_LACBS</name>
<accession>B0DK99</accession>
<organism evidence="2">
    <name type="scientific">Laccaria bicolor (strain S238N-H82 / ATCC MYA-4686)</name>
    <name type="common">Bicoloured deceiver</name>
    <name type="synonym">Laccaria laccata var. bicolor</name>
    <dbReference type="NCBI Taxonomy" id="486041"/>
    <lineage>
        <taxon>Eukaryota</taxon>
        <taxon>Fungi</taxon>
        <taxon>Dikarya</taxon>
        <taxon>Basidiomycota</taxon>
        <taxon>Agaricomycotina</taxon>
        <taxon>Agaricomycetes</taxon>
        <taxon>Agaricomycetidae</taxon>
        <taxon>Agaricales</taxon>
        <taxon>Agaricineae</taxon>
        <taxon>Hydnangiaceae</taxon>
        <taxon>Laccaria</taxon>
    </lineage>
</organism>